<protein>
    <submittedName>
        <fullName evidence="2">Uncharacterized protein</fullName>
    </submittedName>
</protein>
<sequence>MSYPQPGDQRGDESSRGSSGRRSDYATRSTRPASPSGRRTGTGTRYRADHVSPLTHDRGAGTGPAEYGRKHRRDETSVHRELPSPRSASGTRHDPHGSPLSPSATGGGRRAGEDSPSDRGAKRTRTDDSPRRDREGNAYDHRSPQRAYPTGTGAGGSSRRTSNVSTTRPPSTDTLSTAGQAEEGEVVEEGELTEDSEEEGQVPSHDRSVVPPRSTRSAPSTTIRLNLNPPETSHALPQPPPPPTTPPAAPSPPTSAPLSAALETRSTPPPSGTPVKVPSLTRDPSEEGEWEEGEEGEIVPVGSQSSLGPTATAAAQPSPPSAKPQTLPTIKIKLNLGNATASLSQPPLVSKAHETTPVPEEEPEELEPSKVPSTTQVDPQPDMAVDEPVPAVATPEPVELPHAVTKPSRPSLRPTDELSPAPALPNSSSPAPGLAQLNDESTDVLSITTKQASPGTTATDNLIKQEEEEENKDKGVSEQGEPVPGPITDVQVSLPNTLTQETPAQEEAKPELAVVASPSAPVVEATDMNVDQPASTPPAEPTLPETEPVSKPLPKSPATIHARPPFMTKPAPRPPVPQIPMDLGAPCLGYFDYVPGRLLPCFTGREGGVFFIRIPSRYLSWTNPQLLQRSVWGTGIYTDDSDVVAMLVHDGAITLPRPVPSSDMAKGHTTGTSTPPARRPAEGGVLVGVEVGPKLVQYQGTERHEFRSRTWGDHDGVSWRIRCVIPAPDAALAVGGSRHRRKQRLRENTLVRCRTLGDKALSFPGYRYDWVQCTVGGGGPQNHACCRNGAQ</sequence>
<feature type="compositionally biased region" description="Polar residues" evidence="1">
    <location>
        <begin position="490"/>
        <end position="503"/>
    </location>
</feature>
<comment type="caution">
    <text evidence="2">The sequence shown here is derived from an EMBL/GenBank/DDBJ whole genome shotgun (WGS) entry which is preliminary data.</text>
</comment>
<dbReference type="Pfam" id="PF08642">
    <property type="entry name" value="Rxt3"/>
    <property type="match status" value="1"/>
</dbReference>
<feature type="compositionally biased region" description="Low complexity" evidence="1">
    <location>
        <begin position="157"/>
        <end position="172"/>
    </location>
</feature>
<feature type="compositionally biased region" description="Polar residues" evidence="1">
    <location>
        <begin position="214"/>
        <end position="231"/>
    </location>
</feature>
<dbReference type="InterPro" id="IPR013951">
    <property type="entry name" value="Rxt3"/>
</dbReference>
<evidence type="ECO:0000313" key="3">
    <source>
        <dbReference type="Proteomes" id="UP001150569"/>
    </source>
</evidence>
<feature type="compositionally biased region" description="Acidic residues" evidence="1">
    <location>
        <begin position="286"/>
        <end position="297"/>
    </location>
</feature>
<feature type="compositionally biased region" description="Pro residues" evidence="1">
    <location>
        <begin position="237"/>
        <end position="255"/>
    </location>
</feature>
<feature type="compositionally biased region" description="Basic and acidic residues" evidence="1">
    <location>
        <begin position="9"/>
        <end position="25"/>
    </location>
</feature>
<accession>A0A9W8DWL1</accession>
<dbReference type="Proteomes" id="UP001150569">
    <property type="component" value="Unassembled WGS sequence"/>
</dbReference>
<feature type="compositionally biased region" description="Acidic residues" evidence="1">
    <location>
        <begin position="182"/>
        <end position="200"/>
    </location>
</feature>
<feature type="region of interest" description="Disordered" evidence="1">
    <location>
        <begin position="658"/>
        <end position="682"/>
    </location>
</feature>
<feature type="region of interest" description="Disordered" evidence="1">
    <location>
        <begin position="1"/>
        <end position="513"/>
    </location>
</feature>
<dbReference type="AlphaFoldDB" id="A0A9W8DWL1"/>
<feature type="region of interest" description="Disordered" evidence="1">
    <location>
        <begin position="530"/>
        <end position="570"/>
    </location>
</feature>
<proteinExistence type="predicted"/>
<dbReference type="Gene3D" id="2.170.130.20">
    <property type="entry name" value="LCCL-like domain"/>
    <property type="match status" value="1"/>
</dbReference>
<keyword evidence="3" id="KW-1185">Reference proteome</keyword>
<feature type="compositionally biased region" description="Polar residues" evidence="1">
    <location>
        <begin position="443"/>
        <end position="462"/>
    </location>
</feature>
<feature type="compositionally biased region" description="Polar residues" evidence="1">
    <location>
        <begin position="337"/>
        <end position="347"/>
    </location>
</feature>
<feature type="compositionally biased region" description="Low complexity" evidence="1">
    <location>
        <begin position="386"/>
        <end position="397"/>
    </location>
</feature>
<dbReference type="EMBL" id="JANBPT010000046">
    <property type="protein sequence ID" value="KAJ1929133.1"/>
    <property type="molecule type" value="Genomic_DNA"/>
</dbReference>
<feature type="compositionally biased region" description="Basic and acidic residues" evidence="1">
    <location>
        <begin position="73"/>
        <end position="83"/>
    </location>
</feature>
<feature type="compositionally biased region" description="Basic and acidic residues" evidence="1">
    <location>
        <begin position="46"/>
        <end position="59"/>
    </location>
</feature>
<feature type="compositionally biased region" description="Basic and acidic residues" evidence="1">
    <location>
        <begin position="110"/>
        <end position="143"/>
    </location>
</feature>
<reference evidence="2" key="1">
    <citation type="submission" date="2022-07" db="EMBL/GenBank/DDBJ databases">
        <title>Phylogenomic reconstructions and comparative analyses of Kickxellomycotina fungi.</title>
        <authorList>
            <person name="Reynolds N.K."/>
            <person name="Stajich J.E."/>
            <person name="Barry K."/>
            <person name="Grigoriev I.V."/>
            <person name="Crous P."/>
            <person name="Smith M.E."/>
        </authorList>
    </citation>
    <scope>NUCLEOTIDE SEQUENCE</scope>
    <source>
        <strain evidence="2">RSA 861</strain>
    </source>
</reference>
<dbReference type="InterPro" id="IPR036609">
    <property type="entry name" value="LCCL_sf"/>
</dbReference>
<name>A0A9W8DWL1_9FUNG</name>
<dbReference type="OrthoDB" id="3596986at2759"/>
<gene>
    <name evidence="2" type="ORF">IWQ60_001443</name>
</gene>
<evidence type="ECO:0000256" key="1">
    <source>
        <dbReference type="SAM" id="MobiDB-lite"/>
    </source>
</evidence>
<evidence type="ECO:0000313" key="2">
    <source>
        <dbReference type="EMBL" id="KAJ1929133.1"/>
    </source>
</evidence>
<organism evidence="2 3">
    <name type="scientific">Tieghemiomyces parasiticus</name>
    <dbReference type="NCBI Taxonomy" id="78921"/>
    <lineage>
        <taxon>Eukaryota</taxon>
        <taxon>Fungi</taxon>
        <taxon>Fungi incertae sedis</taxon>
        <taxon>Zoopagomycota</taxon>
        <taxon>Kickxellomycotina</taxon>
        <taxon>Dimargaritomycetes</taxon>
        <taxon>Dimargaritales</taxon>
        <taxon>Dimargaritaceae</taxon>
        <taxon>Tieghemiomyces</taxon>
    </lineage>
</organism>
<feature type="compositionally biased region" description="Low complexity" evidence="1">
    <location>
        <begin position="418"/>
        <end position="435"/>
    </location>
</feature>